<dbReference type="GeneID" id="30963485"/>
<dbReference type="GO" id="GO:0003729">
    <property type="term" value="F:mRNA binding"/>
    <property type="evidence" value="ECO:0007669"/>
    <property type="project" value="TreeGrafter"/>
</dbReference>
<keyword evidence="4" id="KW-1185">Reference proteome</keyword>
<dbReference type="PANTHER" id="PTHR45735">
    <property type="entry name" value="CLEAVAGE STIMULATION FACTOR SUBUNIT 2"/>
    <property type="match status" value="1"/>
</dbReference>
<dbReference type="Proteomes" id="UP000095038">
    <property type="component" value="Unassembled WGS sequence"/>
</dbReference>
<dbReference type="FunCoup" id="A0A1D2VE63">
    <property type="interactions" value="119"/>
</dbReference>
<dbReference type="RefSeq" id="XP_020046222.1">
    <property type="nucleotide sequence ID" value="XM_020189849.1"/>
</dbReference>
<feature type="non-terminal residue" evidence="3">
    <location>
        <position position="188"/>
    </location>
</feature>
<dbReference type="InterPro" id="IPR035979">
    <property type="entry name" value="RBD_domain_sf"/>
</dbReference>
<evidence type="ECO:0000313" key="3">
    <source>
        <dbReference type="EMBL" id="ODV59915.1"/>
    </source>
</evidence>
<gene>
    <name evidence="3" type="ORF">ASCRUDRAFT_24375</name>
</gene>
<organism evidence="3 4">
    <name type="scientific">Ascoidea rubescens DSM 1968</name>
    <dbReference type="NCBI Taxonomy" id="1344418"/>
    <lineage>
        <taxon>Eukaryota</taxon>
        <taxon>Fungi</taxon>
        <taxon>Dikarya</taxon>
        <taxon>Ascomycota</taxon>
        <taxon>Saccharomycotina</taxon>
        <taxon>Saccharomycetes</taxon>
        <taxon>Ascoideaceae</taxon>
        <taxon>Ascoidea</taxon>
    </lineage>
</organism>
<dbReference type="STRING" id="1344418.A0A1D2VE63"/>
<dbReference type="PANTHER" id="PTHR45735:SF2">
    <property type="entry name" value="CLEAVAGE STIMULATION FACTOR SUBUNIT 2"/>
    <property type="match status" value="1"/>
</dbReference>
<dbReference type="AlphaFoldDB" id="A0A1D2VE63"/>
<reference evidence="4" key="1">
    <citation type="submission" date="2016-05" db="EMBL/GenBank/DDBJ databases">
        <title>Comparative genomics of biotechnologically important yeasts.</title>
        <authorList>
            <consortium name="DOE Joint Genome Institute"/>
            <person name="Riley R."/>
            <person name="Haridas S."/>
            <person name="Wolfe K.H."/>
            <person name="Lopes M.R."/>
            <person name="Hittinger C.T."/>
            <person name="Goker M."/>
            <person name="Salamov A."/>
            <person name="Wisecaver J."/>
            <person name="Long T.M."/>
            <person name="Aerts A.L."/>
            <person name="Barry K."/>
            <person name="Choi C."/>
            <person name="Clum A."/>
            <person name="Coughlan A.Y."/>
            <person name="Deshpande S."/>
            <person name="Douglass A.P."/>
            <person name="Hanson S.J."/>
            <person name="Klenk H.-P."/>
            <person name="Labutti K."/>
            <person name="Lapidus A."/>
            <person name="Lindquist E."/>
            <person name="Lipzen A."/>
            <person name="Meier-Kolthoff J.P."/>
            <person name="Ohm R.A."/>
            <person name="Otillar R.P."/>
            <person name="Pangilinan J."/>
            <person name="Peng Y."/>
            <person name="Rokas A."/>
            <person name="Rosa C.A."/>
            <person name="Scheuner C."/>
            <person name="Sibirny A.A."/>
            <person name="Slot J.C."/>
            <person name="Stielow J.B."/>
            <person name="Sun H."/>
            <person name="Kurtzman C.P."/>
            <person name="Blackwell M."/>
            <person name="Grigoriev I.V."/>
            <person name="Jeffries T.W."/>
        </authorList>
    </citation>
    <scope>NUCLEOTIDE SEQUENCE [LARGE SCALE GENOMIC DNA]</scope>
    <source>
        <strain evidence="4">DSM 1968</strain>
    </source>
</reference>
<dbReference type="EMBL" id="KV454484">
    <property type="protein sequence ID" value="ODV59915.1"/>
    <property type="molecule type" value="Genomic_DNA"/>
</dbReference>
<feature type="domain" description="RRM" evidence="2">
    <location>
        <begin position="6"/>
        <end position="84"/>
    </location>
</feature>
<dbReference type="InParanoid" id="A0A1D2VE63"/>
<dbReference type="InterPro" id="IPR000504">
    <property type="entry name" value="RRM_dom"/>
</dbReference>
<dbReference type="SUPFAM" id="SSF54928">
    <property type="entry name" value="RNA-binding domain, RBD"/>
    <property type="match status" value="1"/>
</dbReference>
<accession>A0A1D2VE63</accession>
<proteinExistence type="predicted"/>
<dbReference type="InterPro" id="IPR012677">
    <property type="entry name" value="Nucleotide-bd_a/b_plait_sf"/>
</dbReference>
<dbReference type="GO" id="GO:0005847">
    <property type="term" value="C:mRNA cleavage and polyadenylation specificity factor complex"/>
    <property type="evidence" value="ECO:0007669"/>
    <property type="project" value="TreeGrafter"/>
</dbReference>
<protein>
    <recommendedName>
        <fullName evidence="2">RRM domain-containing protein</fullName>
    </recommendedName>
</protein>
<dbReference type="InterPro" id="IPR025742">
    <property type="entry name" value="CSTF2_hinge"/>
</dbReference>
<name>A0A1D2VE63_9ASCO</name>
<evidence type="ECO:0000313" key="4">
    <source>
        <dbReference type="Proteomes" id="UP000095038"/>
    </source>
</evidence>
<evidence type="ECO:0000259" key="2">
    <source>
        <dbReference type="PROSITE" id="PS50102"/>
    </source>
</evidence>
<dbReference type="Gene3D" id="3.30.70.330">
    <property type="match status" value="1"/>
</dbReference>
<dbReference type="Pfam" id="PF14327">
    <property type="entry name" value="CSTF2_hinge"/>
    <property type="match status" value="1"/>
</dbReference>
<dbReference type="Pfam" id="PF00076">
    <property type="entry name" value="RRM_1"/>
    <property type="match status" value="1"/>
</dbReference>
<dbReference type="OrthoDB" id="15688at2759"/>
<dbReference type="SMART" id="SM00360">
    <property type="entry name" value="RRM"/>
    <property type="match status" value="1"/>
</dbReference>
<dbReference type="PROSITE" id="PS50102">
    <property type="entry name" value="RRM"/>
    <property type="match status" value="1"/>
</dbReference>
<evidence type="ECO:0000256" key="1">
    <source>
        <dbReference type="PROSITE-ProRule" id="PRU00176"/>
    </source>
</evidence>
<dbReference type="Gene3D" id="1.25.40.630">
    <property type="match status" value="1"/>
</dbReference>
<sequence length="188" mass="21196">MSQHGKVVYIGSIPYDQTEEQVLQIVKSVGPVCKFKLMFDKTTGKSKGFAFVEYVDLETAKSAVRNLNNYPIGNRSLKCDFSFETSVNKAIDANKLDQLSIEEVFPPLPPGVQLNPDQNVYEAVSTILSSTDEGLLLRILDDMQLMAQRSPRLMQYLLQKKPQLTYTIIELLLSFGYISSQQIESILH</sequence>
<keyword evidence="1" id="KW-0694">RNA-binding</keyword>